<dbReference type="Pfam" id="PF06439">
    <property type="entry name" value="3keto-disac_hyd"/>
    <property type="match status" value="1"/>
</dbReference>
<dbReference type="RefSeq" id="WP_342159153.1">
    <property type="nucleotide sequence ID" value="NZ_JBCDNA010000001.1"/>
</dbReference>
<feature type="domain" description="3-keto-alpha-glucoside-1,2-lyase/3-keto-2-hydroxy-glucal hydratase" evidence="1">
    <location>
        <begin position="2"/>
        <end position="223"/>
    </location>
</feature>
<organism evidence="2 3">
    <name type="scientific">Lutimonas vermicola</name>
    <dbReference type="NCBI Taxonomy" id="414288"/>
    <lineage>
        <taxon>Bacteria</taxon>
        <taxon>Pseudomonadati</taxon>
        <taxon>Bacteroidota</taxon>
        <taxon>Flavobacteriia</taxon>
        <taxon>Flavobacteriales</taxon>
        <taxon>Flavobacteriaceae</taxon>
        <taxon>Lutimonas</taxon>
    </lineage>
</organism>
<dbReference type="EMBL" id="JBCDNA010000001">
    <property type="protein sequence ID" value="MEL4455337.1"/>
    <property type="molecule type" value="Genomic_DNA"/>
</dbReference>
<evidence type="ECO:0000313" key="2">
    <source>
        <dbReference type="EMBL" id="MEL4455337.1"/>
    </source>
</evidence>
<keyword evidence="3" id="KW-1185">Reference proteome</keyword>
<reference evidence="2 3" key="1">
    <citation type="submission" date="2024-04" db="EMBL/GenBank/DDBJ databases">
        <title>whole genome sequencing of Lutimonas vermicola strain IMCC1616.</title>
        <authorList>
            <person name="Bae S.S."/>
        </authorList>
    </citation>
    <scope>NUCLEOTIDE SEQUENCE [LARGE SCALE GENOMIC DNA]</scope>
    <source>
        <strain evidence="2 3">IMCC1616</strain>
    </source>
</reference>
<evidence type="ECO:0000313" key="3">
    <source>
        <dbReference type="Proteomes" id="UP001474120"/>
    </source>
</evidence>
<proteinExistence type="predicted"/>
<dbReference type="InterPro" id="IPR010496">
    <property type="entry name" value="AL/BT2_dom"/>
</dbReference>
<evidence type="ECO:0000259" key="1">
    <source>
        <dbReference type="Pfam" id="PF06439"/>
    </source>
</evidence>
<protein>
    <submittedName>
        <fullName evidence="2">DUF1080 domain-containing protein</fullName>
    </submittedName>
</protein>
<dbReference type="Gene3D" id="2.60.120.560">
    <property type="entry name" value="Exo-inulinase, domain 1"/>
    <property type="match status" value="1"/>
</dbReference>
<gene>
    <name evidence="2" type="ORF">AABB81_05480</name>
</gene>
<accession>A0ABU9L159</accession>
<name>A0ABU9L159_9FLAO</name>
<comment type="caution">
    <text evidence="2">The sequence shown here is derived from an EMBL/GenBank/DDBJ whole genome shotgun (WGS) entry which is preliminary data.</text>
</comment>
<sequence length="229" mass="26149">MSLFNGIDLDNWKIKIKGHPLGDNWNQTFRVVDSAIRVDYSSYEKFGNSFGHIFYETPYSNYRLKLKYRFIGEQVEGGESWALRNSGVMIHCQAPESMDLNQDFPVSIEVQLLGGLDKGKKRSTANLCTPGTHVCMNKELLTTHCIDSNSDTFYGDQWVELEVEVRHDSLISHYVNGKKVIEYEHPVIGGEYNSLTELEGKRLTTGYISLQSESHPVEFKNIFLLSLNK</sequence>
<dbReference type="Proteomes" id="UP001474120">
    <property type="component" value="Unassembled WGS sequence"/>
</dbReference>